<evidence type="ECO:0000313" key="3">
    <source>
        <dbReference type="Proteomes" id="UP001317532"/>
    </source>
</evidence>
<feature type="transmembrane region" description="Helical" evidence="1">
    <location>
        <begin position="195"/>
        <end position="217"/>
    </location>
</feature>
<evidence type="ECO:0008006" key="4">
    <source>
        <dbReference type="Google" id="ProtNLM"/>
    </source>
</evidence>
<feature type="transmembrane region" description="Helical" evidence="1">
    <location>
        <begin position="109"/>
        <end position="128"/>
    </location>
</feature>
<feature type="transmembrane region" description="Helical" evidence="1">
    <location>
        <begin position="74"/>
        <end position="97"/>
    </location>
</feature>
<gene>
    <name evidence="2" type="ORF">WPS_15110</name>
</gene>
<keyword evidence="1" id="KW-1133">Transmembrane helix</keyword>
<dbReference type="Pfam" id="PF07077">
    <property type="entry name" value="DUF1345"/>
    <property type="match status" value="1"/>
</dbReference>
<keyword evidence="3" id="KW-1185">Reference proteome</keyword>
<name>A0AAN1XWF5_UNVUL</name>
<evidence type="ECO:0000313" key="2">
    <source>
        <dbReference type="EMBL" id="BDE06235.1"/>
    </source>
</evidence>
<proteinExistence type="predicted"/>
<dbReference type="InterPro" id="IPR009781">
    <property type="entry name" value="DUF1345"/>
</dbReference>
<accession>A0AAN1XWF5</accession>
<keyword evidence="1" id="KW-0812">Transmembrane</keyword>
<dbReference type="Proteomes" id="UP001317532">
    <property type="component" value="Chromosome"/>
</dbReference>
<feature type="transmembrane region" description="Helical" evidence="1">
    <location>
        <begin position="7"/>
        <end position="28"/>
    </location>
</feature>
<dbReference type="AlphaFoldDB" id="A0AAN1XWF5"/>
<reference evidence="2 3" key="1">
    <citation type="journal article" date="2022" name="ISME Commun">
        <title>Vulcanimicrobium alpinus gen. nov. sp. nov., the first cultivated representative of the candidate phylum 'Eremiobacterota', is a metabolically versatile aerobic anoxygenic phototroph.</title>
        <authorList>
            <person name="Yabe S."/>
            <person name="Muto K."/>
            <person name="Abe K."/>
            <person name="Yokota A."/>
            <person name="Staudigel H."/>
            <person name="Tebo B.M."/>
        </authorList>
    </citation>
    <scope>NUCLEOTIDE SEQUENCE [LARGE SCALE GENOMIC DNA]</scope>
    <source>
        <strain evidence="2 3">WC8-2</strain>
    </source>
</reference>
<organism evidence="2 3">
    <name type="scientific">Vulcanimicrobium alpinum</name>
    <dbReference type="NCBI Taxonomy" id="3016050"/>
    <lineage>
        <taxon>Bacteria</taxon>
        <taxon>Bacillati</taxon>
        <taxon>Vulcanimicrobiota</taxon>
        <taxon>Vulcanimicrobiia</taxon>
        <taxon>Vulcanimicrobiales</taxon>
        <taxon>Vulcanimicrobiaceae</taxon>
        <taxon>Vulcanimicrobium</taxon>
    </lineage>
</organism>
<feature type="transmembrane region" description="Helical" evidence="1">
    <location>
        <begin position="34"/>
        <end position="53"/>
    </location>
</feature>
<keyword evidence="1" id="KW-0472">Membrane</keyword>
<protein>
    <recommendedName>
        <fullName evidence="4">DUF1345 domain-containing protein</fullName>
    </recommendedName>
</protein>
<evidence type="ECO:0000256" key="1">
    <source>
        <dbReference type="SAM" id="Phobius"/>
    </source>
</evidence>
<dbReference type="EMBL" id="AP025523">
    <property type="protein sequence ID" value="BDE06235.1"/>
    <property type="molecule type" value="Genomic_DNA"/>
</dbReference>
<dbReference type="KEGG" id="vab:WPS_15110"/>
<sequence>MRNRRRLQSFTAAGLVGAAVYFLVPTWLHGATRVVAAYDAAATVLLAFFWLRSLHMDAELTRLRAANDDPGHNVILLIVLASVVLGLVSAIAIIGHGPHVQNQTEKWEAYILGILAIALGWFLVHTVYTFRYAHLYWFDDDGDGTECGGINFPGTTRPNDYDFAYFAFTLGTSFAVSDPQVTETRVRREVIVHSVISFAYNSIIVGMVINLFAGIFAGGPADSGSGR</sequence>